<keyword evidence="5" id="KW-0560">Oxidoreductase</keyword>
<keyword evidence="4" id="KW-0479">Metal-binding</keyword>
<proteinExistence type="inferred from homology"/>
<dbReference type="Proteomes" id="UP000236291">
    <property type="component" value="Unassembled WGS sequence"/>
</dbReference>
<dbReference type="GO" id="GO:0005506">
    <property type="term" value="F:iron ion binding"/>
    <property type="evidence" value="ECO:0007669"/>
    <property type="project" value="InterPro"/>
</dbReference>
<evidence type="ECO:0000256" key="7">
    <source>
        <dbReference type="ARBA" id="ARBA00023033"/>
    </source>
</evidence>
<sequence length="47" mass="5678">MVSYQPYAMGRMKFIWGDDAEEFKPERWLDENGIFLPKNPFKFTAFQ</sequence>
<comment type="caution">
    <text evidence="8">The sequence shown here is derived from an EMBL/GenBank/DDBJ whole genome shotgun (WGS) entry which is preliminary data.</text>
</comment>
<dbReference type="EMBL" id="ASHM01145178">
    <property type="protein sequence ID" value="PNX62032.1"/>
    <property type="molecule type" value="Genomic_DNA"/>
</dbReference>
<dbReference type="InterPro" id="IPR001128">
    <property type="entry name" value="Cyt_P450"/>
</dbReference>
<protein>
    <submittedName>
        <fullName evidence="8">Cytochrome p450 704c1-like protein</fullName>
    </submittedName>
</protein>
<keyword evidence="7" id="KW-0503">Monooxygenase</keyword>
<keyword evidence="3" id="KW-0349">Heme</keyword>
<evidence type="ECO:0000256" key="1">
    <source>
        <dbReference type="ARBA" id="ARBA00001971"/>
    </source>
</evidence>
<name>A0A2K3K6Y6_TRIPR</name>
<dbReference type="GO" id="GO:0016705">
    <property type="term" value="F:oxidoreductase activity, acting on paired donors, with incorporation or reduction of molecular oxygen"/>
    <property type="evidence" value="ECO:0007669"/>
    <property type="project" value="InterPro"/>
</dbReference>
<comment type="similarity">
    <text evidence="2">Belongs to the cytochrome P450 family.</text>
</comment>
<organism evidence="8 9">
    <name type="scientific">Trifolium pratense</name>
    <name type="common">Red clover</name>
    <dbReference type="NCBI Taxonomy" id="57577"/>
    <lineage>
        <taxon>Eukaryota</taxon>
        <taxon>Viridiplantae</taxon>
        <taxon>Streptophyta</taxon>
        <taxon>Embryophyta</taxon>
        <taxon>Tracheophyta</taxon>
        <taxon>Spermatophyta</taxon>
        <taxon>Magnoliopsida</taxon>
        <taxon>eudicotyledons</taxon>
        <taxon>Gunneridae</taxon>
        <taxon>Pentapetalae</taxon>
        <taxon>rosids</taxon>
        <taxon>fabids</taxon>
        <taxon>Fabales</taxon>
        <taxon>Fabaceae</taxon>
        <taxon>Papilionoideae</taxon>
        <taxon>50 kb inversion clade</taxon>
        <taxon>NPAAA clade</taxon>
        <taxon>Hologalegina</taxon>
        <taxon>IRL clade</taxon>
        <taxon>Trifolieae</taxon>
        <taxon>Trifolium</taxon>
    </lineage>
</organism>
<evidence type="ECO:0000256" key="2">
    <source>
        <dbReference type="ARBA" id="ARBA00010617"/>
    </source>
</evidence>
<feature type="non-terminal residue" evidence="8">
    <location>
        <position position="47"/>
    </location>
</feature>
<accession>A0A2K3K6Y6</accession>
<keyword evidence="6" id="KW-0408">Iron</keyword>
<dbReference type="PANTHER" id="PTHR24296">
    <property type="entry name" value="CYTOCHROME P450"/>
    <property type="match status" value="1"/>
</dbReference>
<dbReference type="Gene3D" id="1.10.630.10">
    <property type="entry name" value="Cytochrome P450"/>
    <property type="match status" value="1"/>
</dbReference>
<reference evidence="8 9" key="2">
    <citation type="journal article" date="2017" name="Front. Plant Sci.">
        <title>Gene Classification and Mining of Molecular Markers Useful in Red Clover (Trifolium pratense) Breeding.</title>
        <authorList>
            <person name="Istvanek J."/>
            <person name="Dluhosova J."/>
            <person name="Dluhos P."/>
            <person name="Patkova L."/>
            <person name="Nedelnik J."/>
            <person name="Repkova J."/>
        </authorList>
    </citation>
    <scope>NUCLEOTIDE SEQUENCE [LARGE SCALE GENOMIC DNA]</scope>
    <source>
        <strain evidence="9">cv. Tatra</strain>
        <tissue evidence="8">Young leaves</tissue>
    </source>
</reference>
<evidence type="ECO:0000256" key="3">
    <source>
        <dbReference type="ARBA" id="ARBA00022617"/>
    </source>
</evidence>
<dbReference type="GO" id="GO:0004497">
    <property type="term" value="F:monooxygenase activity"/>
    <property type="evidence" value="ECO:0007669"/>
    <property type="project" value="UniProtKB-KW"/>
</dbReference>
<evidence type="ECO:0000256" key="4">
    <source>
        <dbReference type="ARBA" id="ARBA00022723"/>
    </source>
</evidence>
<dbReference type="AlphaFoldDB" id="A0A2K3K6Y6"/>
<comment type="cofactor">
    <cofactor evidence="1">
        <name>heme</name>
        <dbReference type="ChEBI" id="CHEBI:30413"/>
    </cofactor>
</comment>
<evidence type="ECO:0000313" key="8">
    <source>
        <dbReference type="EMBL" id="PNX62032.1"/>
    </source>
</evidence>
<dbReference type="SUPFAM" id="SSF48264">
    <property type="entry name" value="Cytochrome P450"/>
    <property type="match status" value="1"/>
</dbReference>
<evidence type="ECO:0000256" key="5">
    <source>
        <dbReference type="ARBA" id="ARBA00023002"/>
    </source>
</evidence>
<reference evidence="8 9" key="1">
    <citation type="journal article" date="2014" name="Am. J. Bot.">
        <title>Genome assembly and annotation for red clover (Trifolium pratense; Fabaceae).</title>
        <authorList>
            <person name="Istvanek J."/>
            <person name="Jaros M."/>
            <person name="Krenek A."/>
            <person name="Repkova J."/>
        </authorList>
    </citation>
    <scope>NUCLEOTIDE SEQUENCE [LARGE SCALE GENOMIC DNA]</scope>
    <source>
        <strain evidence="9">cv. Tatra</strain>
        <tissue evidence="8">Young leaves</tissue>
    </source>
</reference>
<evidence type="ECO:0000256" key="6">
    <source>
        <dbReference type="ARBA" id="ARBA00023004"/>
    </source>
</evidence>
<gene>
    <name evidence="8" type="ORF">L195_g060953</name>
</gene>
<evidence type="ECO:0000313" key="9">
    <source>
        <dbReference type="Proteomes" id="UP000236291"/>
    </source>
</evidence>
<dbReference type="Pfam" id="PF00067">
    <property type="entry name" value="p450"/>
    <property type="match status" value="1"/>
</dbReference>
<dbReference type="InterPro" id="IPR036396">
    <property type="entry name" value="Cyt_P450_sf"/>
</dbReference>
<dbReference type="STRING" id="57577.A0A2K3K6Y6"/>
<dbReference type="GO" id="GO:0020037">
    <property type="term" value="F:heme binding"/>
    <property type="evidence" value="ECO:0007669"/>
    <property type="project" value="InterPro"/>
</dbReference>